<feature type="domain" description="PAC" evidence="1">
    <location>
        <begin position="100"/>
        <end position="152"/>
    </location>
</feature>
<dbReference type="GO" id="GO:0052621">
    <property type="term" value="F:diguanylate cyclase activity"/>
    <property type="evidence" value="ECO:0007669"/>
    <property type="project" value="TreeGrafter"/>
</dbReference>
<dbReference type="GO" id="GO:1902201">
    <property type="term" value="P:negative regulation of bacterial-type flagellum-dependent cell motility"/>
    <property type="evidence" value="ECO:0007669"/>
    <property type="project" value="TreeGrafter"/>
</dbReference>
<dbReference type="InterPro" id="IPR000014">
    <property type="entry name" value="PAS"/>
</dbReference>
<sequence>MRISLGGLEMTEKSKEKDKIANISEKYIISALMDYCTDSIYFKDLQSRFILANKALLKKLGMKNMSELIGKTDEDLFTEEHAKEAYAIEQKIIETGIPVVDIEEKETWYKKGIRWVSTTKMPFYDKEGNIMGTFGISRDITDRKKAEEKVQYLYCHDQLTGLYNRTFFDEELNRIDTDRQLPITIVMGDVDKLKLINDTYGHLKGDILLKTIADIFKKCFRKEDIVSRWGGDEFIAILPKTEKKDALKIIKRIQSSCKKRNINGVPVSISLGTSTKESSSKNILDILKEAEDKMYEKKIKSRKSIISLYSKDDKNTK</sequence>
<dbReference type="InterPro" id="IPR035965">
    <property type="entry name" value="PAS-like_dom_sf"/>
</dbReference>
<comment type="caution">
    <text evidence="3">The sequence shown here is derived from an EMBL/GenBank/DDBJ whole genome shotgun (WGS) entry which is preliminary data.</text>
</comment>
<dbReference type="Gene3D" id="3.30.70.270">
    <property type="match status" value="1"/>
</dbReference>
<accession>A0A101I0Q6</accession>
<feature type="domain" description="GGDEF" evidence="2">
    <location>
        <begin position="181"/>
        <end position="311"/>
    </location>
</feature>
<protein>
    <submittedName>
        <fullName evidence="3">Diguanylate cyclase and metal dependent phosphohydrolase</fullName>
    </submittedName>
</protein>
<evidence type="ECO:0000313" key="4">
    <source>
        <dbReference type="Proteomes" id="UP000053467"/>
    </source>
</evidence>
<dbReference type="EMBL" id="LGGX01000047">
    <property type="protein sequence ID" value="KUK85710.1"/>
    <property type="molecule type" value="Genomic_DNA"/>
</dbReference>
<dbReference type="GO" id="GO:0005886">
    <property type="term" value="C:plasma membrane"/>
    <property type="evidence" value="ECO:0007669"/>
    <property type="project" value="TreeGrafter"/>
</dbReference>
<dbReference type="PROSITE" id="PS50113">
    <property type="entry name" value="PAC"/>
    <property type="match status" value="1"/>
</dbReference>
<dbReference type="NCBIfam" id="TIGR00254">
    <property type="entry name" value="GGDEF"/>
    <property type="match status" value="1"/>
</dbReference>
<name>A0A101I0Q6_UNCT6</name>
<dbReference type="InterPro" id="IPR013656">
    <property type="entry name" value="PAS_4"/>
</dbReference>
<dbReference type="SUPFAM" id="SSF55073">
    <property type="entry name" value="Nucleotide cyclase"/>
    <property type="match status" value="1"/>
</dbReference>
<dbReference type="PANTHER" id="PTHR45138">
    <property type="entry name" value="REGULATORY COMPONENTS OF SENSORY TRANSDUCTION SYSTEM"/>
    <property type="match status" value="1"/>
</dbReference>
<dbReference type="InterPro" id="IPR043128">
    <property type="entry name" value="Rev_trsase/Diguanyl_cyclase"/>
</dbReference>
<keyword evidence="3" id="KW-0378">Hydrolase</keyword>
<dbReference type="InterPro" id="IPR000700">
    <property type="entry name" value="PAS-assoc_C"/>
</dbReference>
<dbReference type="PANTHER" id="PTHR45138:SF9">
    <property type="entry name" value="DIGUANYLATE CYCLASE DGCM-RELATED"/>
    <property type="match status" value="1"/>
</dbReference>
<evidence type="ECO:0000259" key="2">
    <source>
        <dbReference type="PROSITE" id="PS50887"/>
    </source>
</evidence>
<dbReference type="PROSITE" id="PS50887">
    <property type="entry name" value="GGDEF"/>
    <property type="match status" value="1"/>
</dbReference>
<reference evidence="4" key="1">
    <citation type="journal article" date="2015" name="MBio">
        <title>Genome-Resolved Metagenomic Analysis Reveals Roles for Candidate Phyla and Other Microbial Community Members in Biogeochemical Transformations in Oil Reservoirs.</title>
        <authorList>
            <person name="Hu P."/>
            <person name="Tom L."/>
            <person name="Singh A."/>
            <person name="Thomas B.C."/>
            <person name="Baker B.J."/>
            <person name="Piceno Y.M."/>
            <person name="Andersen G.L."/>
            <person name="Banfield J.F."/>
        </authorList>
    </citation>
    <scope>NUCLEOTIDE SEQUENCE [LARGE SCALE GENOMIC DNA]</scope>
</reference>
<dbReference type="GO" id="GO:0016787">
    <property type="term" value="F:hydrolase activity"/>
    <property type="evidence" value="ECO:0007669"/>
    <property type="project" value="UniProtKB-KW"/>
</dbReference>
<dbReference type="CDD" id="cd00130">
    <property type="entry name" value="PAS"/>
    <property type="match status" value="1"/>
</dbReference>
<dbReference type="GO" id="GO:0043709">
    <property type="term" value="P:cell adhesion involved in single-species biofilm formation"/>
    <property type="evidence" value="ECO:0007669"/>
    <property type="project" value="TreeGrafter"/>
</dbReference>
<dbReference type="InterPro" id="IPR029787">
    <property type="entry name" value="Nucleotide_cyclase"/>
</dbReference>
<dbReference type="Gene3D" id="3.30.450.20">
    <property type="entry name" value="PAS domain"/>
    <property type="match status" value="1"/>
</dbReference>
<dbReference type="Proteomes" id="UP000053467">
    <property type="component" value="Unassembled WGS sequence"/>
</dbReference>
<evidence type="ECO:0000313" key="3">
    <source>
        <dbReference type="EMBL" id="KUK85710.1"/>
    </source>
</evidence>
<dbReference type="SUPFAM" id="SSF55785">
    <property type="entry name" value="PYP-like sensor domain (PAS domain)"/>
    <property type="match status" value="1"/>
</dbReference>
<proteinExistence type="predicted"/>
<evidence type="ECO:0000259" key="1">
    <source>
        <dbReference type="PROSITE" id="PS50113"/>
    </source>
</evidence>
<dbReference type="AlphaFoldDB" id="A0A101I0Q6"/>
<dbReference type="CDD" id="cd01949">
    <property type="entry name" value="GGDEF"/>
    <property type="match status" value="1"/>
</dbReference>
<dbReference type="InterPro" id="IPR000160">
    <property type="entry name" value="GGDEF_dom"/>
</dbReference>
<dbReference type="Pfam" id="PF08448">
    <property type="entry name" value="PAS_4"/>
    <property type="match status" value="1"/>
</dbReference>
<dbReference type="NCBIfam" id="TIGR00229">
    <property type="entry name" value="sensory_box"/>
    <property type="match status" value="1"/>
</dbReference>
<dbReference type="Pfam" id="PF00990">
    <property type="entry name" value="GGDEF"/>
    <property type="match status" value="1"/>
</dbReference>
<gene>
    <name evidence="3" type="ORF">XE03_1933</name>
</gene>
<dbReference type="InterPro" id="IPR050469">
    <property type="entry name" value="Diguanylate_Cyclase"/>
</dbReference>
<organism evidence="3 4">
    <name type="scientific">candidate division TA06 bacterium 34_109</name>
    <dbReference type="NCBI Taxonomy" id="1635277"/>
    <lineage>
        <taxon>Bacteria</taxon>
        <taxon>Bacteria division TA06</taxon>
    </lineage>
</organism>
<dbReference type="SMART" id="SM00267">
    <property type="entry name" value="GGDEF"/>
    <property type="match status" value="1"/>
</dbReference>